<dbReference type="RefSeq" id="WP_072064479.1">
    <property type="nucleotide sequence ID" value="NZ_CVRY01000005.1"/>
</dbReference>
<gene>
    <name evidence="2" type="ORF">BN1804_02746</name>
</gene>
<evidence type="ECO:0000256" key="1">
    <source>
        <dbReference type="ARBA" id="ARBA00008525"/>
    </source>
</evidence>
<dbReference type="NCBIfam" id="NF040891">
    <property type="entry name" value="colicin_tol_CbrC"/>
    <property type="match status" value="1"/>
</dbReference>
<evidence type="ECO:0000313" key="2">
    <source>
        <dbReference type="EMBL" id="CRL63942.1"/>
    </source>
</evidence>
<dbReference type="AlphaFoldDB" id="A0A0G4QD98"/>
<dbReference type="InterPro" id="IPR054918">
    <property type="entry name" value="UPF0167_CbrC"/>
</dbReference>
<protein>
    <recommendedName>
        <fullName evidence="4">CbrC family protein</fullName>
    </recommendedName>
</protein>
<comment type="similarity">
    <text evidence="1">Belongs to the UPF0167 family.</text>
</comment>
<accession>A0A0G4QD98</accession>
<proteinExistence type="inferred from homology"/>
<evidence type="ECO:0000313" key="3">
    <source>
        <dbReference type="Proteomes" id="UP000183920"/>
    </source>
</evidence>
<name>A0A0G4QD98_9GAMM</name>
<dbReference type="Pfam" id="PF03691">
    <property type="entry name" value="UPF0167"/>
    <property type="match status" value="1"/>
</dbReference>
<organism evidence="2 3">
    <name type="scientific">Proteus penneri</name>
    <dbReference type="NCBI Taxonomy" id="102862"/>
    <lineage>
        <taxon>Bacteria</taxon>
        <taxon>Pseudomonadati</taxon>
        <taxon>Pseudomonadota</taxon>
        <taxon>Gammaproteobacteria</taxon>
        <taxon>Enterobacterales</taxon>
        <taxon>Morganellaceae</taxon>
        <taxon>Proteus</taxon>
    </lineage>
</organism>
<dbReference type="InterPro" id="IPR005363">
    <property type="entry name" value="UPF0167"/>
</dbReference>
<dbReference type="Proteomes" id="UP000183920">
    <property type="component" value="Unassembled WGS sequence"/>
</dbReference>
<reference evidence="3" key="1">
    <citation type="submission" date="2015-06" db="EMBL/GenBank/DDBJ databases">
        <authorList>
            <person name="Urmite Genomes"/>
        </authorList>
    </citation>
    <scope>NUCLEOTIDE SEQUENCE [LARGE SCALE GENOMIC DNA]</scope>
    <source>
        <strain evidence="3">CSUR P1867</strain>
    </source>
</reference>
<sequence>MPIEKRALPYFKYHPEPIKTGVFITDDAVICDCCGKETDIYYGSPFYSLEDIDALCPWCIADGSASEKFDGEFQDIASIEGGEVLYDEEGEYCGSTLPPIDKNKLDELTKRTPGYHGWQQEHWLIHCDEPCAFIDYVEWDDIKDKLEQFASLEQDIQDVGFELSDLSERLWDDGGCQGYLFKCCCCEKLRLHIDFS</sequence>
<evidence type="ECO:0008006" key="4">
    <source>
        <dbReference type="Google" id="ProtNLM"/>
    </source>
</evidence>
<dbReference type="EMBL" id="CVRY01000005">
    <property type="protein sequence ID" value="CRL63942.1"/>
    <property type="molecule type" value="Genomic_DNA"/>
</dbReference>